<dbReference type="GO" id="GO:0006310">
    <property type="term" value="P:DNA recombination"/>
    <property type="evidence" value="ECO:0007669"/>
    <property type="project" value="UniProtKB-KW"/>
</dbReference>
<dbReference type="SUPFAM" id="SSF56349">
    <property type="entry name" value="DNA breaking-rejoining enzymes"/>
    <property type="match status" value="1"/>
</dbReference>
<dbReference type="GO" id="GO:0015074">
    <property type="term" value="P:DNA integration"/>
    <property type="evidence" value="ECO:0007669"/>
    <property type="project" value="UniProtKB-KW"/>
</dbReference>
<protein>
    <submittedName>
        <fullName evidence="5">Phage integrase family protein</fullName>
    </submittedName>
</protein>
<evidence type="ECO:0000256" key="1">
    <source>
        <dbReference type="ARBA" id="ARBA00008857"/>
    </source>
</evidence>
<evidence type="ECO:0000259" key="4">
    <source>
        <dbReference type="PROSITE" id="PS51898"/>
    </source>
</evidence>
<dbReference type="InterPro" id="IPR011010">
    <property type="entry name" value="DNA_brk_join_enz"/>
</dbReference>
<dbReference type="Gene3D" id="1.10.443.10">
    <property type="entry name" value="Intergrase catalytic core"/>
    <property type="match status" value="1"/>
</dbReference>
<evidence type="ECO:0000256" key="2">
    <source>
        <dbReference type="ARBA" id="ARBA00022908"/>
    </source>
</evidence>
<keyword evidence="2" id="KW-0229">DNA integration</keyword>
<dbReference type="AlphaFoldDB" id="A0A1H3KKT7"/>
<name>A0A1H3KKT7_9PSED</name>
<dbReference type="InterPro" id="IPR002104">
    <property type="entry name" value="Integrase_catalytic"/>
</dbReference>
<feature type="domain" description="Tyr recombinase" evidence="4">
    <location>
        <begin position="1"/>
        <end position="112"/>
    </location>
</feature>
<dbReference type="Pfam" id="PF00589">
    <property type="entry name" value="Phage_integrase"/>
    <property type="match status" value="1"/>
</dbReference>
<gene>
    <name evidence="5" type="ORF">SAMN05216247_104123</name>
</gene>
<accession>A0A1H3KKT7</accession>
<dbReference type="InterPro" id="IPR013762">
    <property type="entry name" value="Integrase-like_cat_sf"/>
</dbReference>
<dbReference type="EMBL" id="FNOX01000004">
    <property type="protein sequence ID" value="SDY52679.1"/>
    <property type="molecule type" value="Genomic_DNA"/>
</dbReference>
<evidence type="ECO:0000313" key="6">
    <source>
        <dbReference type="Proteomes" id="UP000182902"/>
    </source>
</evidence>
<reference evidence="5 6" key="1">
    <citation type="submission" date="2016-10" db="EMBL/GenBank/DDBJ databases">
        <authorList>
            <person name="de Groot N.N."/>
        </authorList>
    </citation>
    <scope>NUCLEOTIDE SEQUENCE [LARGE SCALE GENOMIC DNA]</scope>
    <source>
        <strain evidence="5 6">ICMP 14252</strain>
    </source>
</reference>
<evidence type="ECO:0000313" key="5">
    <source>
        <dbReference type="EMBL" id="SDY52679.1"/>
    </source>
</evidence>
<dbReference type="Proteomes" id="UP000182902">
    <property type="component" value="Unassembled WGS sequence"/>
</dbReference>
<dbReference type="GO" id="GO:0003677">
    <property type="term" value="F:DNA binding"/>
    <property type="evidence" value="ECO:0007669"/>
    <property type="project" value="InterPro"/>
</dbReference>
<sequence>MKARRPHIVPLPRQAVAILRQLQEVTGPYELVFAGANPQRPMSENTVNKALRLMGYEGRQTGHWYRHLLSTELNGRGHNKDWIERQLAHGDSDEIRGTYNHAAYVEQRREMMQS</sequence>
<dbReference type="InterPro" id="IPR050808">
    <property type="entry name" value="Phage_Integrase"/>
</dbReference>
<proteinExistence type="inferred from homology"/>
<dbReference type="PANTHER" id="PTHR30629:SF2">
    <property type="entry name" value="PROPHAGE INTEGRASE INTS-RELATED"/>
    <property type="match status" value="1"/>
</dbReference>
<comment type="similarity">
    <text evidence="1">Belongs to the 'phage' integrase family.</text>
</comment>
<dbReference type="PANTHER" id="PTHR30629">
    <property type="entry name" value="PROPHAGE INTEGRASE"/>
    <property type="match status" value="1"/>
</dbReference>
<keyword evidence="3" id="KW-0233">DNA recombination</keyword>
<dbReference type="PROSITE" id="PS51898">
    <property type="entry name" value="TYR_RECOMBINASE"/>
    <property type="match status" value="1"/>
</dbReference>
<organism evidence="5 6">
    <name type="scientific">Pseudomonas salomonii</name>
    <dbReference type="NCBI Taxonomy" id="191391"/>
    <lineage>
        <taxon>Bacteria</taxon>
        <taxon>Pseudomonadati</taxon>
        <taxon>Pseudomonadota</taxon>
        <taxon>Gammaproteobacteria</taxon>
        <taxon>Pseudomonadales</taxon>
        <taxon>Pseudomonadaceae</taxon>
        <taxon>Pseudomonas</taxon>
    </lineage>
</organism>
<evidence type="ECO:0000256" key="3">
    <source>
        <dbReference type="ARBA" id="ARBA00023172"/>
    </source>
</evidence>